<sequence>MASSKVCRLSSKIHSLTQRLSKTTNVHASSIPSPIKSSLPSAATSRINQSLRSVLMERLPVELSSCVSLFPLHSAVASARLVSSLSAESMSWGLVPQGLSFSSSRFLYIDVSIAFKE</sequence>
<dbReference type="EMBL" id="QGKV02000832">
    <property type="protein sequence ID" value="KAF3549848.1"/>
    <property type="molecule type" value="Genomic_DNA"/>
</dbReference>
<dbReference type="PANTHER" id="PTHR33156:SF71">
    <property type="entry name" value="GENOME ASSEMBLY, CHROMOSOME: A08"/>
    <property type="match status" value="1"/>
</dbReference>
<organism evidence="1 2">
    <name type="scientific">Brassica cretica</name>
    <name type="common">Mustard</name>
    <dbReference type="NCBI Taxonomy" id="69181"/>
    <lineage>
        <taxon>Eukaryota</taxon>
        <taxon>Viridiplantae</taxon>
        <taxon>Streptophyta</taxon>
        <taxon>Embryophyta</taxon>
        <taxon>Tracheophyta</taxon>
        <taxon>Spermatophyta</taxon>
        <taxon>Magnoliopsida</taxon>
        <taxon>eudicotyledons</taxon>
        <taxon>Gunneridae</taxon>
        <taxon>Pentapetalae</taxon>
        <taxon>rosids</taxon>
        <taxon>malvids</taxon>
        <taxon>Brassicales</taxon>
        <taxon>Brassicaceae</taxon>
        <taxon>Brassiceae</taxon>
        <taxon>Brassica</taxon>
    </lineage>
</organism>
<proteinExistence type="predicted"/>
<accession>A0ABQ7CDI8</accession>
<name>A0ABQ7CDI8_BRACR</name>
<gene>
    <name evidence="1" type="ORF">DY000_02010591</name>
</gene>
<keyword evidence="2" id="KW-1185">Reference proteome</keyword>
<comment type="caution">
    <text evidence="1">The sequence shown here is derived from an EMBL/GenBank/DDBJ whole genome shotgun (WGS) entry which is preliminary data.</text>
</comment>
<evidence type="ECO:0000313" key="2">
    <source>
        <dbReference type="Proteomes" id="UP000266723"/>
    </source>
</evidence>
<dbReference type="Proteomes" id="UP000266723">
    <property type="component" value="Unassembled WGS sequence"/>
</dbReference>
<dbReference type="PANTHER" id="PTHR33156">
    <property type="entry name" value="OS02G0230000 PROTEIN"/>
    <property type="match status" value="1"/>
</dbReference>
<dbReference type="InterPro" id="IPR043459">
    <property type="entry name" value="NFD6/NOXY2-like"/>
</dbReference>
<protein>
    <submittedName>
        <fullName evidence="1">Uncharacterized protein</fullName>
    </submittedName>
</protein>
<evidence type="ECO:0000313" key="1">
    <source>
        <dbReference type="EMBL" id="KAF3549848.1"/>
    </source>
</evidence>
<reference evidence="1 2" key="1">
    <citation type="journal article" date="2020" name="BMC Genomics">
        <title>Intraspecific diversification of the crop wild relative Brassica cretica Lam. using demographic model selection.</title>
        <authorList>
            <person name="Kioukis A."/>
            <person name="Michalopoulou V.A."/>
            <person name="Briers L."/>
            <person name="Pirintsos S."/>
            <person name="Studholme D.J."/>
            <person name="Pavlidis P."/>
            <person name="Sarris P.F."/>
        </authorList>
    </citation>
    <scope>NUCLEOTIDE SEQUENCE [LARGE SCALE GENOMIC DNA]</scope>
    <source>
        <strain evidence="2">cv. PFS-1207/04</strain>
    </source>
</reference>